<reference evidence="2 3" key="1">
    <citation type="submission" date="2022-03" db="EMBL/GenBank/DDBJ databases">
        <title>Complete genome analysis of Roseomonas KG 17.1 : a prolific producer of plant growth promoters.</title>
        <authorList>
            <person name="Saadouli I."/>
            <person name="Najjari A."/>
            <person name="Mosbah A."/>
            <person name="Ouzari H.I."/>
        </authorList>
    </citation>
    <scope>NUCLEOTIDE SEQUENCE [LARGE SCALE GENOMIC DNA]</scope>
    <source>
        <strain evidence="2 3">KG17-1</strain>
    </source>
</reference>
<sequence length="48" mass="5034">MVQLLIDAVARDNAATAWLPVLHTFLSFGFLQGVLVLLGNAPGVGTLI</sequence>
<evidence type="ECO:0000256" key="1">
    <source>
        <dbReference type="SAM" id="Phobius"/>
    </source>
</evidence>
<keyword evidence="1" id="KW-0472">Membrane</keyword>
<accession>A0ABS9W7R0</accession>
<evidence type="ECO:0000313" key="2">
    <source>
        <dbReference type="EMBL" id="MCI0755267.1"/>
    </source>
</evidence>
<evidence type="ECO:0000313" key="3">
    <source>
        <dbReference type="Proteomes" id="UP001201985"/>
    </source>
</evidence>
<proteinExistence type="predicted"/>
<keyword evidence="3" id="KW-1185">Reference proteome</keyword>
<organism evidence="2 3">
    <name type="scientific">Teichococcus vastitatis</name>
    <dbReference type="NCBI Taxonomy" id="2307076"/>
    <lineage>
        <taxon>Bacteria</taxon>
        <taxon>Pseudomonadati</taxon>
        <taxon>Pseudomonadota</taxon>
        <taxon>Alphaproteobacteria</taxon>
        <taxon>Acetobacterales</taxon>
        <taxon>Roseomonadaceae</taxon>
        <taxon>Roseomonas</taxon>
    </lineage>
</organism>
<keyword evidence="1" id="KW-1133">Transmembrane helix</keyword>
<dbReference type="Proteomes" id="UP001201985">
    <property type="component" value="Unassembled WGS sequence"/>
</dbReference>
<name>A0ABS9W7R0_9PROT</name>
<protein>
    <submittedName>
        <fullName evidence="2">Uncharacterized protein</fullName>
    </submittedName>
</protein>
<dbReference type="RefSeq" id="WP_238384208.1">
    <property type="nucleotide sequence ID" value="NZ_JALBUU010000028.1"/>
</dbReference>
<gene>
    <name evidence="2" type="ORF">MON41_16225</name>
</gene>
<feature type="transmembrane region" description="Helical" evidence="1">
    <location>
        <begin position="17"/>
        <end position="38"/>
    </location>
</feature>
<dbReference type="EMBL" id="JALBUU010000028">
    <property type="protein sequence ID" value="MCI0755267.1"/>
    <property type="molecule type" value="Genomic_DNA"/>
</dbReference>
<keyword evidence="1" id="KW-0812">Transmembrane</keyword>
<comment type="caution">
    <text evidence="2">The sequence shown here is derived from an EMBL/GenBank/DDBJ whole genome shotgun (WGS) entry which is preliminary data.</text>
</comment>